<evidence type="ECO:0000256" key="1">
    <source>
        <dbReference type="ARBA" id="ARBA00005953"/>
    </source>
</evidence>
<dbReference type="InterPro" id="IPR050563">
    <property type="entry name" value="4-hydroxybenzoyl-CoA_TE"/>
</dbReference>
<dbReference type="PANTHER" id="PTHR31793:SF27">
    <property type="entry name" value="NOVEL THIOESTERASE SUPERFAMILY DOMAIN AND SAPOSIN A-TYPE DOMAIN CONTAINING PROTEIN (0610012H03RIK)"/>
    <property type="match status" value="1"/>
</dbReference>
<keyword evidence="2" id="KW-0378">Hydrolase</keyword>
<dbReference type="InterPro" id="IPR029069">
    <property type="entry name" value="HotDog_dom_sf"/>
</dbReference>
<dbReference type="Gene3D" id="3.10.129.10">
    <property type="entry name" value="Hotdog Thioesterase"/>
    <property type="match status" value="1"/>
</dbReference>
<reference evidence="3 4" key="1">
    <citation type="submission" date="2018-10" db="EMBL/GenBank/DDBJ databases">
        <authorList>
            <person name="Criscuolo A."/>
        </authorList>
    </citation>
    <scope>NUCLEOTIDE SEQUENCE [LARGE SCALE GENOMIC DNA]</scope>
    <source>
        <strain evidence="3">DnA1</strain>
    </source>
</reference>
<dbReference type="GO" id="GO:0047617">
    <property type="term" value="F:fatty acyl-CoA hydrolase activity"/>
    <property type="evidence" value="ECO:0007669"/>
    <property type="project" value="TreeGrafter"/>
</dbReference>
<keyword evidence="4" id="KW-1185">Reference proteome</keyword>
<organism evidence="3 4">
    <name type="scientific">Pigmentiphaga humi</name>
    <dbReference type="NCBI Taxonomy" id="2478468"/>
    <lineage>
        <taxon>Bacteria</taxon>
        <taxon>Pseudomonadati</taxon>
        <taxon>Pseudomonadota</taxon>
        <taxon>Betaproteobacteria</taxon>
        <taxon>Burkholderiales</taxon>
        <taxon>Alcaligenaceae</taxon>
        <taxon>Pigmentiphaga</taxon>
    </lineage>
</organism>
<dbReference type="RefSeq" id="WP_124080862.1">
    <property type="nucleotide sequence ID" value="NZ_UWPJ01000026.1"/>
</dbReference>
<dbReference type="Proteomes" id="UP000277294">
    <property type="component" value="Unassembled WGS sequence"/>
</dbReference>
<evidence type="ECO:0000313" key="3">
    <source>
        <dbReference type="EMBL" id="VCU71373.1"/>
    </source>
</evidence>
<evidence type="ECO:0000256" key="2">
    <source>
        <dbReference type="ARBA" id="ARBA00022801"/>
    </source>
</evidence>
<sequence length="146" mass="16857">MRKRGLLGIDIPIKVPFYDIDSLNVVWHGHYVKYFEEVRCELLDDIGYNYDDMLRDGYVWPVVDLQLRYVKPATFRQALDVRAELVEWENRLRINYLVSCAASGARLTRGTTTQIAVSVATREMLYTSPPSLVQAVEAALTRRGFR</sequence>
<proteinExistence type="inferred from homology"/>
<protein>
    <submittedName>
        <fullName evidence="3">Acyl-CoA thioesterase YbgC</fullName>
    </submittedName>
</protein>
<comment type="similarity">
    <text evidence="1">Belongs to the 4-hydroxybenzoyl-CoA thioesterase family.</text>
</comment>
<dbReference type="SUPFAM" id="SSF54637">
    <property type="entry name" value="Thioesterase/thiol ester dehydrase-isomerase"/>
    <property type="match status" value="1"/>
</dbReference>
<gene>
    <name evidence="3" type="ORF">PIGHUM_03456</name>
</gene>
<evidence type="ECO:0000313" key="4">
    <source>
        <dbReference type="Proteomes" id="UP000277294"/>
    </source>
</evidence>
<accession>A0A3P4B518</accession>
<name>A0A3P4B518_9BURK</name>
<dbReference type="AlphaFoldDB" id="A0A3P4B518"/>
<dbReference type="CDD" id="cd00586">
    <property type="entry name" value="4HBT"/>
    <property type="match status" value="1"/>
</dbReference>
<dbReference type="OrthoDB" id="9800856at2"/>
<dbReference type="PANTHER" id="PTHR31793">
    <property type="entry name" value="4-HYDROXYBENZOYL-COA THIOESTERASE FAMILY MEMBER"/>
    <property type="match status" value="1"/>
</dbReference>
<dbReference type="EMBL" id="UWPJ01000026">
    <property type="protein sequence ID" value="VCU71373.1"/>
    <property type="molecule type" value="Genomic_DNA"/>
</dbReference>
<dbReference type="Pfam" id="PF13279">
    <property type="entry name" value="4HBT_2"/>
    <property type="match status" value="1"/>
</dbReference>